<evidence type="ECO:0000313" key="3">
    <source>
        <dbReference type="Proteomes" id="UP000297065"/>
    </source>
</evidence>
<protein>
    <submittedName>
        <fullName evidence="2">DUF4875 domain-containing protein</fullName>
    </submittedName>
</protein>
<organism evidence="2 3">
    <name type="scientific">Desulfovibrio desulfuricans</name>
    <dbReference type="NCBI Taxonomy" id="876"/>
    <lineage>
        <taxon>Bacteria</taxon>
        <taxon>Pseudomonadati</taxon>
        <taxon>Thermodesulfobacteriota</taxon>
        <taxon>Desulfovibrionia</taxon>
        <taxon>Desulfovibrionales</taxon>
        <taxon>Desulfovibrionaceae</taxon>
        <taxon>Desulfovibrio</taxon>
    </lineage>
</organism>
<dbReference type="Gene3D" id="3.10.310.90">
    <property type="match status" value="1"/>
</dbReference>
<gene>
    <name evidence="2" type="ORF">DDIC_07825</name>
</gene>
<proteinExistence type="predicted"/>
<name>A0A4P7UHM8_DESDE</name>
<dbReference type="Pfam" id="PF16175">
    <property type="entry name" value="DUF4875"/>
    <property type="match status" value="1"/>
</dbReference>
<dbReference type="RefSeq" id="WP_136399923.1">
    <property type="nucleotide sequence ID" value="NZ_CP036295.1"/>
</dbReference>
<accession>A0A4P7UHM8</accession>
<sequence length="114" mass="12039">MHNQNELTKEQLAATVVAAAKYHAQATGAQMVGVALQTQYFPNHGAARLAIVDYAPDGKGVSGKDDWRWNMFSAAASGPTDAELKAEKPGTLYLSLEKAPAELADAVEGNAPLK</sequence>
<dbReference type="InterPro" id="IPR032383">
    <property type="entry name" value="DUF4875"/>
</dbReference>
<reference evidence="2 3" key="1">
    <citation type="submission" date="2019-02" db="EMBL/GenBank/DDBJ databases">
        <title>Complete Genome Sequence of Desulfovibrio desulfuricans IC1, a Sulfonate Utilizing Anaerobe.</title>
        <authorList>
            <person name="Day L.A."/>
            <person name="De Leon K.B."/>
            <person name="Wall J.D."/>
        </authorList>
    </citation>
    <scope>NUCLEOTIDE SEQUENCE [LARGE SCALE GENOMIC DNA]</scope>
    <source>
        <strain evidence="2 3">IC1</strain>
    </source>
</reference>
<dbReference type="AlphaFoldDB" id="A0A4P7UHM8"/>
<evidence type="ECO:0000313" key="2">
    <source>
        <dbReference type="EMBL" id="QCC85783.1"/>
    </source>
</evidence>
<dbReference type="Proteomes" id="UP000297065">
    <property type="component" value="Chromosome"/>
</dbReference>
<feature type="domain" description="DUF4875" evidence="1">
    <location>
        <begin position="7"/>
        <end position="83"/>
    </location>
</feature>
<evidence type="ECO:0000259" key="1">
    <source>
        <dbReference type="Pfam" id="PF16175"/>
    </source>
</evidence>
<dbReference type="EMBL" id="CP036295">
    <property type="protein sequence ID" value="QCC85783.1"/>
    <property type="molecule type" value="Genomic_DNA"/>
</dbReference>